<evidence type="ECO:0000313" key="3">
    <source>
        <dbReference type="Proteomes" id="UP000256269"/>
    </source>
</evidence>
<comment type="caution">
    <text evidence="2">The sequence shown here is derived from an EMBL/GenBank/DDBJ whole genome shotgun (WGS) entry which is preliminary data.</text>
</comment>
<dbReference type="Proteomes" id="UP000256269">
    <property type="component" value="Unassembled WGS sequence"/>
</dbReference>
<feature type="domain" description="N-acetyltransferase" evidence="1">
    <location>
        <begin position="121"/>
        <end position="253"/>
    </location>
</feature>
<gene>
    <name evidence="2" type="ORF">BCF44_12417</name>
</gene>
<dbReference type="Pfam" id="PF00583">
    <property type="entry name" value="Acetyltransf_1"/>
    <property type="match status" value="1"/>
</dbReference>
<keyword evidence="3" id="KW-1185">Reference proteome</keyword>
<dbReference type="InterPro" id="IPR016181">
    <property type="entry name" value="Acyl_CoA_acyltransferase"/>
</dbReference>
<dbReference type="SUPFAM" id="SSF55729">
    <property type="entry name" value="Acyl-CoA N-acyltransferases (Nat)"/>
    <property type="match status" value="1"/>
</dbReference>
<reference evidence="2 3" key="1">
    <citation type="submission" date="2018-08" db="EMBL/GenBank/DDBJ databases">
        <title>Genomic Encyclopedia of Archaeal and Bacterial Type Strains, Phase II (KMG-II): from individual species to whole genera.</title>
        <authorList>
            <person name="Goeker M."/>
        </authorList>
    </citation>
    <scope>NUCLEOTIDE SEQUENCE [LARGE SCALE GENOMIC DNA]</scope>
    <source>
        <strain evidence="2 3">DSM 45791</strain>
    </source>
</reference>
<keyword evidence="2" id="KW-0808">Transferase</keyword>
<dbReference type="PROSITE" id="PS51186">
    <property type="entry name" value="GNAT"/>
    <property type="match status" value="1"/>
</dbReference>
<sequence>MVVDATVDALYATFDRLTSLSPGMFSRVGDTGTRLVFTGLPMDTLNVVAVGRDSRLSEVDAFAVEMAALGAPWSIVTRTEPDADLLDLAARHGRTSSSTLPLLVWDAELLPTLPADVPPGATVRRIAGGDGAVYAEAMAQGFGMPRGIADAFATPEILDAPGSAAFVLEVAGEAVATGYNMLVGDQVGMYNGSVPPAHRGRGYYRALVAARLRHAVAASARHAFTQNTPMSRPLYESFGFQLAEEWTYLTAAS</sequence>
<dbReference type="InterPro" id="IPR000182">
    <property type="entry name" value="GNAT_dom"/>
</dbReference>
<accession>A0A3E0GXF6</accession>
<protein>
    <submittedName>
        <fullName evidence="2">Acetyltransferase (GNAT) family protein</fullName>
    </submittedName>
</protein>
<dbReference type="GO" id="GO:0016747">
    <property type="term" value="F:acyltransferase activity, transferring groups other than amino-acyl groups"/>
    <property type="evidence" value="ECO:0007669"/>
    <property type="project" value="InterPro"/>
</dbReference>
<dbReference type="OrthoDB" id="4208at2"/>
<evidence type="ECO:0000313" key="2">
    <source>
        <dbReference type="EMBL" id="REH29590.1"/>
    </source>
</evidence>
<dbReference type="EMBL" id="QUNO01000024">
    <property type="protein sequence ID" value="REH29590.1"/>
    <property type="molecule type" value="Genomic_DNA"/>
</dbReference>
<dbReference type="AlphaFoldDB" id="A0A3E0GXF6"/>
<dbReference type="RefSeq" id="WP_116181142.1">
    <property type="nucleotide sequence ID" value="NZ_CP144375.1"/>
</dbReference>
<organism evidence="2 3">
    <name type="scientific">Kutzneria buriramensis</name>
    <dbReference type="NCBI Taxonomy" id="1045776"/>
    <lineage>
        <taxon>Bacteria</taxon>
        <taxon>Bacillati</taxon>
        <taxon>Actinomycetota</taxon>
        <taxon>Actinomycetes</taxon>
        <taxon>Pseudonocardiales</taxon>
        <taxon>Pseudonocardiaceae</taxon>
        <taxon>Kutzneria</taxon>
    </lineage>
</organism>
<name>A0A3E0GXF6_9PSEU</name>
<evidence type="ECO:0000259" key="1">
    <source>
        <dbReference type="PROSITE" id="PS51186"/>
    </source>
</evidence>
<dbReference type="CDD" id="cd04301">
    <property type="entry name" value="NAT_SF"/>
    <property type="match status" value="1"/>
</dbReference>
<proteinExistence type="predicted"/>
<dbReference type="Gene3D" id="3.40.630.30">
    <property type="match status" value="1"/>
</dbReference>